<dbReference type="Gene3D" id="1.20.144.10">
    <property type="entry name" value="Phosphatidic acid phosphatase type 2/haloperoxidase"/>
    <property type="match status" value="1"/>
</dbReference>
<feature type="transmembrane region" description="Helical" evidence="9">
    <location>
        <begin position="280"/>
        <end position="298"/>
    </location>
</feature>
<keyword evidence="3" id="KW-0378">Hydrolase</keyword>
<evidence type="ECO:0000256" key="9">
    <source>
        <dbReference type="SAM" id="Phobius"/>
    </source>
</evidence>
<evidence type="ECO:0000256" key="4">
    <source>
        <dbReference type="ARBA" id="ARBA00022824"/>
    </source>
</evidence>
<proteinExistence type="inferred from homology"/>
<evidence type="ECO:0000256" key="8">
    <source>
        <dbReference type="SAM" id="MobiDB-lite"/>
    </source>
</evidence>
<keyword evidence="2 9" id="KW-0812">Transmembrane</keyword>
<keyword evidence="12" id="KW-1185">Reference proteome</keyword>
<dbReference type="Proteomes" id="UP000799757">
    <property type="component" value="Unassembled WGS sequence"/>
</dbReference>
<comment type="similarity">
    <text evidence="7">Belongs to the type 2 lipid phosphate phosphatase family.</text>
</comment>
<evidence type="ECO:0000256" key="3">
    <source>
        <dbReference type="ARBA" id="ARBA00022801"/>
    </source>
</evidence>
<evidence type="ECO:0000259" key="10">
    <source>
        <dbReference type="SMART" id="SM00014"/>
    </source>
</evidence>
<feature type="region of interest" description="Disordered" evidence="8">
    <location>
        <begin position="431"/>
        <end position="469"/>
    </location>
</feature>
<evidence type="ECO:0000256" key="5">
    <source>
        <dbReference type="ARBA" id="ARBA00022989"/>
    </source>
</evidence>
<dbReference type="EMBL" id="MU001920">
    <property type="protein sequence ID" value="KAF2793642.1"/>
    <property type="molecule type" value="Genomic_DNA"/>
</dbReference>
<dbReference type="PANTHER" id="PTHR14969:SF28">
    <property type="entry name" value="DIHYDROSPHINGOSINE 1-PHOSPHATE PHOSPHATASE LCB3-RELATED"/>
    <property type="match status" value="1"/>
</dbReference>
<gene>
    <name evidence="11" type="ORF">K505DRAFT_325349</name>
</gene>
<protein>
    <recommendedName>
        <fullName evidence="10">Phosphatidic acid phosphatase type 2/haloperoxidase domain-containing protein</fullName>
    </recommendedName>
</protein>
<keyword evidence="6 9" id="KW-0472">Membrane</keyword>
<dbReference type="PANTHER" id="PTHR14969">
    <property type="entry name" value="SPHINGOSINE-1-PHOSPHATE PHOSPHOHYDROLASE"/>
    <property type="match status" value="1"/>
</dbReference>
<feature type="transmembrane region" description="Helical" evidence="9">
    <location>
        <begin position="249"/>
        <end position="268"/>
    </location>
</feature>
<dbReference type="GO" id="GO:0005789">
    <property type="term" value="C:endoplasmic reticulum membrane"/>
    <property type="evidence" value="ECO:0007669"/>
    <property type="project" value="UniProtKB-SubCell"/>
</dbReference>
<keyword evidence="4" id="KW-0256">Endoplasmic reticulum</keyword>
<dbReference type="GO" id="GO:0042392">
    <property type="term" value="F:sphingosine-1-phosphate phosphatase activity"/>
    <property type="evidence" value="ECO:0007669"/>
    <property type="project" value="TreeGrafter"/>
</dbReference>
<organism evidence="11 12">
    <name type="scientific">Melanomma pulvis-pyrius CBS 109.77</name>
    <dbReference type="NCBI Taxonomy" id="1314802"/>
    <lineage>
        <taxon>Eukaryota</taxon>
        <taxon>Fungi</taxon>
        <taxon>Dikarya</taxon>
        <taxon>Ascomycota</taxon>
        <taxon>Pezizomycotina</taxon>
        <taxon>Dothideomycetes</taxon>
        <taxon>Pleosporomycetidae</taxon>
        <taxon>Pleosporales</taxon>
        <taxon>Melanommataceae</taxon>
        <taxon>Melanomma</taxon>
    </lineage>
</organism>
<feature type="domain" description="Phosphatidic acid phosphatase type 2/haloperoxidase" evidence="10">
    <location>
        <begin position="113"/>
        <end position="235"/>
    </location>
</feature>
<evidence type="ECO:0000256" key="6">
    <source>
        <dbReference type="ARBA" id="ARBA00023136"/>
    </source>
</evidence>
<reference evidence="11" key="1">
    <citation type="journal article" date="2020" name="Stud. Mycol.">
        <title>101 Dothideomycetes genomes: a test case for predicting lifestyles and emergence of pathogens.</title>
        <authorList>
            <person name="Haridas S."/>
            <person name="Albert R."/>
            <person name="Binder M."/>
            <person name="Bloem J."/>
            <person name="Labutti K."/>
            <person name="Salamov A."/>
            <person name="Andreopoulos B."/>
            <person name="Baker S."/>
            <person name="Barry K."/>
            <person name="Bills G."/>
            <person name="Bluhm B."/>
            <person name="Cannon C."/>
            <person name="Castanera R."/>
            <person name="Culley D."/>
            <person name="Daum C."/>
            <person name="Ezra D."/>
            <person name="Gonzalez J."/>
            <person name="Henrissat B."/>
            <person name="Kuo A."/>
            <person name="Liang C."/>
            <person name="Lipzen A."/>
            <person name="Lutzoni F."/>
            <person name="Magnuson J."/>
            <person name="Mondo S."/>
            <person name="Nolan M."/>
            <person name="Ohm R."/>
            <person name="Pangilinan J."/>
            <person name="Park H.-J."/>
            <person name="Ramirez L."/>
            <person name="Alfaro M."/>
            <person name="Sun H."/>
            <person name="Tritt A."/>
            <person name="Yoshinaga Y."/>
            <person name="Zwiers L.-H."/>
            <person name="Turgeon B."/>
            <person name="Goodwin S."/>
            <person name="Spatafora J."/>
            <person name="Crous P."/>
            <person name="Grigoriev I."/>
        </authorList>
    </citation>
    <scope>NUCLEOTIDE SEQUENCE</scope>
    <source>
        <strain evidence="11">CBS 109.77</strain>
    </source>
</reference>
<dbReference type="CDD" id="cd03388">
    <property type="entry name" value="PAP2_SPPase1"/>
    <property type="match status" value="1"/>
</dbReference>
<evidence type="ECO:0000256" key="1">
    <source>
        <dbReference type="ARBA" id="ARBA00004477"/>
    </source>
</evidence>
<feature type="transmembrane region" description="Helical" evidence="9">
    <location>
        <begin position="217"/>
        <end position="237"/>
    </location>
</feature>
<dbReference type="OrthoDB" id="301434at2759"/>
<name>A0A6A6XB29_9PLEO</name>
<comment type="subcellular location">
    <subcellularLocation>
        <location evidence="1">Endoplasmic reticulum membrane</location>
        <topology evidence="1">Multi-pass membrane protein</topology>
    </subcellularLocation>
</comment>
<evidence type="ECO:0000313" key="11">
    <source>
        <dbReference type="EMBL" id="KAF2793642.1"/>
    </source>
</evidence>
<dbReference type="InterPro" id="IPR036938">
    <property type="entry name" value="PAP2/HPO_sf"/>
</dbReference>
<accession>A0A6A6XB29</accession>
<keyword evidence="5 9" id="KW-1133">Transmembrane helix</keyword>
<dbReference type="Pfam" id="PF01569">
    <property type="entry name" value="PAP2"/>
    <property type="match status" value="1"/>
</dbReference>
<feature type="transmembrane region" description="Helical" evidence="9">
    <location>
        <begin position="85"/>
        <end position="106"/>
    </location>
</feature>
<dbReference type="AlphaFoldDB" id="A0A6A6XB29"/>
<dbReference type="InterPro" id="IPR000326">
    <property type="entry name" value="PAP2/HPO"/>
</dbReference>
<dbReference type="SMART" id="SM00014">
    <property type="entry name" value="acidPPc"/>
    <property type="match status" value="1"/>
</dbReference>
<evidence type="ECO:0000256" key="7">
    <source>
        <dbReference type="ARBA" id="ARBA00038324"/>
    </source>
</evidence>
<evidence type="ECO:0000256" key="2">
    <source>
        <dbReference type="ARBA" id="ARBA00022692"/>
    </source>
</evidence>
<feature type="compositionally biased region" description="Basic and acidic residues" evidence="8">
    <location>
        <begin position="452"/>
        <end position="462"/>
    </location>
</feature>
<feature type="transmembrane region" description="Helical" evidence="9">
    <location>
        <begin position="318"/>
        <end position="338"/>
    </location>
</feature>
<evidence type="ECO:0000313" key="12">
    <source>
        <dbReference type="Proteomes" id="UP000799757"/>
    </source>
</evidence>
<feature type="transmembrane region" description="Helical" evidence="9">
    <location>
        <begin position="188"/>
        <end position="210"/>
    </location>
</feature>
<sequence length="568" mass="62740">MCPQHDDAAAAAPVPARDAAAASAYILPVQADRLDAGMKHHDHYAQRLPPWRNALRNRLIPLVRLETPYLALLQHKMRTPALDSYFAFTANLGTHTFFMVMLPILFWCGYTNVGRAMVHMLAAGVFWSGFLKDLLCLPRPLSPPLSRITMSGSAALEYGFPSSHSTNAVSVAVYAIQMLRSSPDQHHANLYLAGQMLFYFYAVSIVFGRLYCGMHGLLDVIVGSHLGALIAVIQLMYGERLDAWLFDDTYVNIIILTLVVFVLVRVHPEPADDCPCFDDSMAFAGTVVGVNIGAWHYARTGFAIDFPIPSTVPFDLKTLGLLVALLRIAVGVVIIFLWRATMKSTLFRILPPLFRLLEQARLNLPRAFFLNASKYTSVPTLLGDDNVIPPASELPHMLKNLAHPRKRSVSIGPQSAADAYETLAYRHRRRRESVSSLDGTLPEGSPWSPVARESDLGNEKGKTSLGTGLLPTPISSRVHSYEHMMGRPELAAITPPESDTDFASEVVQSPLEEENEKRELFNKLTKPRVRYDVEVVTKIIIYAGIGWLAVEGNPVLFQLVGLGMGVSP</sequence>
<dbReference type="SUPFAM" id="SSF48317">
    <property type="entry name" value="Acid phosphatase/Vanadium-dependent haloperoxidase"/>
    <property type="match status" value="1"/>
</dbReference>